<reference evidence="1" key="1">
    <citation type="submission" date="2021-02" db="EMBL/GenBank/DDBJ databases">
        <authorList>
            <consortium name="DOE Joint Genome Institute"/>
            <person name="Ahrendt S."/>
            <person name="Looney B.P."/>
            <person name="Miyauchi S."/>
            <person name="Morin E."/>
            <person name="Drula E."/>
            <person name="Courty P.E."/>
            <person name="Chicoki N."/>
            <person name="Fauchery L."/>
            <person name="Kohler A."/>
            <person name="Kuo A."/>
            <person name="Labutti K."/>
            <person name="Pangilinan J."/>
            <person name="Lipzen A."/>
            <person name="Riley R."/>
            <person name="Andreopoulos W."/>
            <person name="He G."/>
            <person name="Johnson J."/>
            <person name="Barry K.W."/>
            <person name="Grigoriev I.V."/>
            <person name="Nagy L."/>
            <person name="Hibbett D."/>
            <person name="Henrissat B."/>
            <person name="Matheny P.B."/>
            <person name="Labbe J."/>
            <person name="Martin F."/>
        </authorList>
    </citation>
    <scope>NUCLEOTIDE SEQUENCE</scope>
    <source>
        <strain evidence="1">EC-137</strain>
    </source>
</reference>
<protein>
    <submittedName>
        <fullName evidence="1">Ribonuclease H-like domain-containing protein</fullName>
    </submittedName>
</protein>
<evidence type="ECO:0000313" key="2">
    <source>
        <dbReference type="Proteomes" id="UP000814128"/>
    </source>
</evidence>
<keyword evidence="2" id="KW-1185">Reference proteome</keyword>
<dbReference type="Proteomes" id="UP000814128">
    <property type="component" value="Unassembled WGS sequence"/>
</dbReference>
<evidence type="ECO:0000313" key="1">
    <source>
        <dbReference type="EMBL" id="KAI0027258.1"/>
    </source>
</evidence>
<feature type="non-terminal residue" evidence="1">
    <location>
        <position position="1"/>
    </location>
</feature>
<gene>
    <name evidence="1" type="ORF">K488DRAFT_25119</name>
</gene>
<organism evidence="1 2">
    <name type="scientific">Vararia minispora EC-137</name>
    <dbReference type="NCBI Taxonomy" id="1314806"/>
    <lineage>
        <taxon>Eukaryota</taxon>
        <taxon>Fungi</taxon>
        <taxon>Dikarya</taxon>
        <taxon>Basidiomycota</taxon>
        <taxon>Agaricomycotina</taxon>
        <taxon>Agaricomycetes</taxon>
        <taxon>Russulales</taxon>
        <taxon>Lachnocladiaceae</taxon>
        <taxon>Vararia</taxon>
    </lineage>
</organism>
<feature type="non-terminal residue" evidence="1">
    <location>
        <position position="353"/>
    </location>
</feature>
<accession>A0ACB8Q6M8</accession>
<proteinExistence type="predicted"/>
<reference evidence="1" key="2">
    <citation type="journal article" date="2022" name="New Phytol.">
        <title>Evolutionary transition to the ectomycorrhizal habit in the genomes of a hyperdiverse lineage of mushroom-forming fungi.</title>
        <authorList>
            <person name="Looney B."/>
            <person name="Miyauchi S."/>
            <person name="Morin E."/>
            <person name="Drula E."/>
            <person name="Courty P.E."/>
            <person name="Kohler A."/>
            <person name="Kuo A."/>
            <person name="LaButti K."/>
            <person name="Pangilinan J."/>
            <person name="Lipzen A."/>
            <person name="Riley R."/>
            <person name="Andreopoulos W."/>
            <person name="He G."/>
            <person name="Johnson J."/>
            <person name="Nolan M."/>
            <person name="Tritt A."/>
            <person name="Barry K.W."/>
            <person name="Grigoriev I.V."/>
            <person name="Nagy L.G."/>
            <person name="Hibbett D."/>
            <person name="Henrissat B."/>
            <person name="Matheny P.B."/>
            <person name="Labbe J."/>
            <person name="Martin F.M."/>
        </authorList>
    </citation>
    <scope>NUCLEOTIDE SEQUENCE</scope>
    <source>
        <strain evidence="1">EC-137</strain>
    </source>
</reference>
<dbReference type="EMBL" id="MU273949">
    <property type="protein sequence ID" value="KAI0027258.1"/>
    <property type="molecule type" value="Genomic_DNA"/>
</dbReference>
<comment type="caution">
    <text evidence="1">The sequence shown here is derived from an EMBL/GenBank/DDBJ whole genome shotgun (WGS) entry which is preliminary data.</text>
</comment>
<name>A0ACB8Q6M8_9AGAM</name>
<sequence length="353" mass="39869">FSDTIDDAVEIIKWFNSHSVALGLFQDVQRGHFPNILALILPALTRWTTHYQAISRMNHLRLAFIILLARPDAEKDLLVCAGEKPDAIAKAKEVLAKLKAPGFFDKLSHIQEHLAPLAAATNILQSDHCRLDTVLITLANLVRKFSSGRLEKCWAKQDQDFFILAIILNPWIRVSAFAKDSKYRRGIEVVKLACNVYRRLFQRDPDTEFELAVTAYIHRDGRWSDKEMRLARYMPLGGNPATVDLVHVWKTQLTVQDPVVASVDSAPSAPNGAEGFAYLAACIASITPNTASTERIFSQFKVFHTPHRNRLSHHVVRKMTVVKHDTQKRYPVPPSTNKRKHDGTQSSYTPDSQ</sequence>